<dbReference type="SUPFAM" id="SSF55331">
    <property type="entry name" value="Tautomerase/MIF"/>
    <property type="match status" value="1"/>
</dbReference>
<dbReference type="Proteomes" id="UP000593966">
    <property type="component" value="Chromosome"/>
</dbReference>
<protein>
    <submittedName>
        <fullName evidence="1">5-carboxymethyl-2-hydroxymuconate Delta-isomerase</fullName>
    </submittedName>
</protein>
<dbReference type="PANTHER" id="PTHR37950">
    <property type="entry name" value="4-HYDROXYPHENYLACETATE CATABOLISM PROTEIN"/>
    <property type="match status" value="1"/>
</dbReference>
<dbReference type="AlphaFoldDB" id="A0A4Q4GUI7"/>
<evidence type="ECO:0000313" key="2">
    <source>
        <dbReference type="Proteomes" id="UP000593966"/>
    </source>
</evidence>
<dbReference type="Gene3D" id="3.30.429.10">
    <property type="entry name" value="Macrophage Migration Inhibitory Factor"/>
    <property type="match status" value="1"/>
</dbReference>
<dbReference type="EMBL" id="CP048659">
    <property type="protein sequence ID" value="QOW46084.1"/>
    <property type="molecule type" value="Genomic_DNA"/>
</dbReference>
<sequence>MPQMVVEYSDNIKALNQQDLMLNLNHALFDTGLIDHPFNIKTRIRANQDFLIGFGDNHQAYIHVRLGILTGRTLEQRQRMSAQLLACLKDFDQYQASGLEIQLCVEIAEMPKEVYGKISVLK</sequence>
<proteinExistence type="predicted"/>
<dbReference type="GO" id="GO:0008704">
    <property type="term" value="F:5-carboxymethyl-2-hydroxymuconate delta-isomerase activity"/>
    <property type="evidence" value="ECO:0007669"/>
    <property type="project" value="InterPro"/>
</dbReference>
<keyword evidence="1" id="KW-0413">Isomerase</keyword>
<accession>A0A4Q4GUI7</accession>
<dbReference type="InterPro" id="IPR004220">
    <property type="entry name" value="5-COMe_2-OHmuconate_Isoase"/>
</dbReference>
<dbReference type="Pfam" id="PF02962">
    <property type="entry name" value="CHMI"/>
    <property type="match status" value="1"/>
</dbReference>
<organism evidence="1 2">
    <name type="scientific">Acinetobacter piscicola</name>
    <dbReference type="NCBI Taxonomy" id="2006115"/>
    <lineage>
        <taxon>Bacteria</taxon>
        <taxon>Pseudomonadati</taxon>
        <taxon>Pseudomonadota</taxon>
        <taxon>Gammaproteobacteria</taxon>
        <taxon>Moraxellales</taxon>
        <taxon>Moraxellaceae</taxon>
        <taxon>Acinetobacter</taxon>
    </lineage>
</organism>
<dbReference type="InterPro" id="IPR014347">
    <property type="entry name" value="Tautomerase/MIF_sf"/>
</dbReference>
<dbReference type="PANTHER" id="PTHR37950:SF1">
    <property type="entry name" value="4-HYDROXYPHENYLACETATE CATABOLISM PROTEIN"/>
    <property type="match status" value="1"/>
</dbReference>
<dbReference type="OrthoDB" id="9814215at2"/>
<evidence type="ECO:0000313" key="1">
    <source>
        <dbReference type="EMBL" id="QOW46084.1"/>
    </source>
</evidence>
<dbReference type="CDD" id="cd00580">
    <property type="entry name" value="CHMI"/>
    <property type="match status" value="1"/>
</dbReference>
<reference evidence="1 2" key="1">
    <citation type="submission" date="2020-02" db="EMBL/GenBank/DDBJ databases">
        <title>Tigecycline-resistant Acinetobacter species from pigs and migratory birds.</title>
        <authorList>
            <person name="Chen C."/>
            <person name="Sun J."/>
            <person name="Liao X.-P."/>
            <person name="Liu Y.-H."/>
        </authorList>
    </citation>
    <scope>NUCLEOTIDE SEQUENCE [LARGE SCALE GENOMIC DNA]</scope>
    <source>
        <strain evidence="1 2">YH12207_T</strain>
    </source>
</reference>
<name>A0A4Q4GUI7_9GAMM</name>
<gene>
    <name evidence="1" type="ORF">G0028_09355</name>
</gene>
<keyword evidence="2" id="KW-1185">Reference proteome</keyword>